<dbReference type="AlphaFoldDB" id="A0A3R1AY45"/>
<evidence type="ECO:0000313" key="1">
    <source>
        <dbReference type="EMBL" id="MML55537.1"/>
    </source>
</evidence>
<proteinExistence type="predicted"/>
<accession>A0A3R1AY45</accession>
<gene>
    <name evidence="1" type="ORF">D7N80_20015</name>
</gene>
<dbReference type="EMBL" id="RVVJ01000026">
    <property type="protein sequence ID" value="MML55537.1"/>
    <property type="molecule type" value="Genomic_DNA"/>
</dbReference>
<organism evidence="1">
    <name type="scientific">Salmonella enterica I</name>
    <dbReference type="NCBI Taxonomy" id="59201"/>
    <lineage>
        <taxon>Bacteria</taxon>
        <taxon>Pseudomonadati</taxon>
        <taxon>Pseudomonadota</taxon>
        <taxon>Gammaproteobacteria</taxon>
        <taxon>Enterobacterales</taxon>
        <taxon>Enterobacteriaceae</taxon>
        <taxon>Salmonella</taxon>
    </lineage>
</organism>
<name>A0A3R1AY45_SALET</name>
<protein>
    <submittedName>
        <fullName evidence="1">Uncharacterized protein</fullName>
    </submittedName>
</protein>
<comment type="caution">
    <text evidence="1">The sequence shown here is derived from an EMBL/GenBank/DDBJ whole genome shotgun (WGS) entry which is preliminary data.</text>
</comment>
<reference evidence="1" key="1">
    <citation type="submission" date="2018-09" db="EMBL/GenBank/DDBJ databases">
        <authorList>
            <person name="Ashton P.M."/>
            <person name="Dallman T."/>
            <person name="Nair S."/>
            <person name="De Pinna E."/>
            <person name="Peters T."/>
            <person name="Grant K."/>
        </authorList>
    </citation>
    <scope>NUCLEOTIDE SEQUENCE [LARGE SCALE GENOMIC DNA]</scope>
    <source>
        <strain evidence="1">598938</strain>
    </source>
</reference>
<dbReference type="Proteomes" id="UP000885348">
    <property type="component" value="Unassembled WGS sequence"/>
</dbReference>
<sequence>MLTFNTLPDDVSFDFFGLAHLEGEMLSMRAYQRLRLEERPDDEQDPWSDYMSLSLIDRRLIYIAECLSLQAEQGKAPAENSACQALLADIHTLGWSISPSLWEWGLDNGRCRATLMDAAEQQ</sequence>